<accession>A0A4Y6Q1Y4</accession>
<protein>
    <recommendedName>
        <fullName evidence="4">Carboxypeptidase regulatory-like domain-containing protein</fullName>
    </recommendedName>
</protein>
<dbReference type="EMBL" id="CP041186">
    <property type="protein sequence ID" value="QDG54594.1"/>
    <property type="molecule type" value="Genomic_DNA"/>
</dbReference>
<dbReference type="OrthoDB" id="9972745at2"/>
<name>A0A4Y6Q1Y4_PERCE</name>
<keyword evidence="3" id="KW-1185">Reference proteome</keyword>
<evidence type="ECO:0008006" key="4">
    <source>
        <dbReference type="Google" id="ProtNLM"/>
    </source>
</evidence>
<dbReference type="AlphaFoldDB" id="A0A4Y6Q1Y4"/>
<evidence type="ECO:0000256" key="1">
    <source>
        <dbReference type="SAM" id="SignalP"/>
    </source>
</evidence>
<evidence type="ECO:0000313" key="3">
    <source>
        <dbReference type="Proteomes" id="UP000315995"/>
    </source>
</evidence>
<reference evidence="2 3" key="1">
    <citation type="submission" date="2019-06" db="EMBL/GenBank/DDBJ databases">
        <title>Persicimonas caeni gen. nov., sp. nov., a predatory bacterium isolated from solar saltern.</title>
        <authorList>
            <person name="Wang S."/>
        </authorList>
    </citation>
    <scope>NUCLEOTIDE SEQUENCE [LARGE SCALE GENOMIC DNA]</scope>
    <source>
        <strain evidence="2 3">YN101</strain>
    </source>
</reference>
<accession>A0A5B8YCX0</accession>
<gene>
    <name evidence="2" type="ORF">FIV42_28765</name>
</gene>
<dbReference type="Gene3D" id="2.60.40.1120">
    <property type="entry name" value="Carboxypeptidase-like, regulatory domain"/>
    <property type="match status" value="1"/>
</dbReference>
<dbReference type="PROSITE" id="PS51257">
    <property type="entry name" value="PROKAR_LIPOPROTEIN"/>
    <property type="match status" value="1"/>
</dbReference>
<dbReference type="RefSeq" id="WP_141201038.1">
    <property type="nucleotide sequence ID" value="NZ_CP041186.1"/>
</dbReference>
<proteinExistence type="predicted"/>
<dbReference type="SUPFAM" id="SSF49464">
    <property type="entry name" value="Carboxypeptidase regulatory domain-like"/>
    <property type="match status" value="1"/>
</dbReference>
<feature type="signal peptide" evidence="1">
    <location>
        <begin position="1"/>
        <end position="26"/>
    </location>
</feature>
<evidence type="ECO:0000313" key="2">
    <source>
        <dbReference type="EMBL" id="QDG54594.1"/>
    </source>
</evidence>
<sequence>MMYSRLQNTTMLAVIGTLGLVLTGCAENATSGASTVGGVDNCAVDSDCPGGQMCRAGFCSTRGSAATDINFRFLPSNTTGFLPQYRENVRVQADDSVDFLLQRGVTVSSGGASGNAEQSGGIRYADSTTPGGPDGTLLFRPQDASDGLFIRQAHVDDGRFDTTVNPGVYTVTFVPDESDKLPKKTWRRREFNSNTVLSLSVLPSSEYLVVDGRLSREIVWPDGTSGTDESVNNVRVYALSTSGEYSSTEVIPTANGEFDLRVAPETGTYDLYVVPASSESMVPSVRFDAAFDALATKCVTSSTQGGGEVCAWSGSLGAYPAEPATVSVQLVAPDGFSSEDNWQGTSLVVRGPLGRGNFARRFSADNEGKFELTLFPADWSFDELRQYTLEVIPPARSPFVRKTFELTGAIGTDVTHRFELDLKERVTGSVLDAGGNPMASAELEFRLDSDAYSEDEHLDERAITVTTDEEGRFEAWLEPMRYDVHVVPPESSGQPRTIAQADVSALRTGEPLQIELPRPTVLVGSVFGAESSDGDDIAGVGDVSVEAYRVIDGRTVILGKARTDADGRFRMVVSSEL</sequence>
<dbReference type="InterPro" id="IPR008969">
    <property type="entry name" value="CarboxyPept-like_regulatory"/>
</dbReference>
<keyword evidence="1" id="KW-0732">Signal</keyword>
<organism evidence="2 3">
    <name type="scientific">Persicimonas caeni</name>
    <dbReference type="NCBI Taxonomy" id="2292766"/>
    <lineage>
        <taxon>Bacteria</taxon>
        <taxon>Deltaproteobacteria</taxon>
        <taxon>Bradymonadales</taxon>
        <taxon>Bradymonadaceae</taxon>
        <taxon>Persicimonas</taxon>
    </lineage>
</organism>
<feature type="chain" id="PRO_5030106879" description="Carboxypeptidase regulatory-like domain-containing protein" evidence="1">
    <location>
        <begin position="27"/>
        <end position="577"/>
    </location>
</feature>
<dbReference type="Proteomes" id="UP000315995">
    <property type="component" value="Chromosome"/>
</dbReference>